<accession>A0A8B6UUP5</accession>
<reference evidence="2" key="1">
    <citation type="book" date="2019" name="MICROBIAL BIOTECHNOLOGY" publisher="Unknown Publisher">
        <title>Optimization of recombineering for directed mutagenesis of bacteria Pseudomonas corrugata 3'.</title>
        <authorList>
            <person name="Buinitskaja S.V."/>
            <person name="Pilipenok N."/>
            <person name="Valentovich L.N."/>
        </authorList>
    </citation>
    <scope>NUCLEOTIDE SEQUENCE</scope>
    <source>
        <strain evidence="2">3prime</strain>
    </source>
</reference>
<sequence length="213" mass="22454">MNPFVRALVPLALVVAVAGLFLWTVHLNYQDGYSEGFGKAQAEGNAALSDLKAQHANELAQQALAAKQAAEAASELLLAETNRGNSLANQLADQKDVLRRTTEKLNKEIANVTTYYRRALDAQLEPLPPAVFTNGFVRVWNSALGIASAATMQASTGSSGAAASAGGTGAADSLDSGFTQAALLLNHTRNGERAAACRAQLNHLIDWNTHGRN</sequence>
<keyword evidence="1" id="KW-0175">Coiled coil</keyword>
<protein>
    <submittedName>
        <fullName evidence="2">DNA-packaging protein</fullName>
    </submittedName>
</protein>
<evidence type="ECO:0000313" key="3">
    <source>
        <dbReference type="Proteomes" id="UP000663914"/>
    </source>
</evidence>
<evidence type="ECO:0000256" key="1">
    <source>
        <dbReference type="SAM" id="Coils"/>
    </source>
</evidence>
<dbReference type="EMBL" id="CP072011">
    <property type="protein sequence ID" value="QTH15622.1"/>
    <property type="molecule type" value="Genomic_DNA"/>
</dbReference>
<proteinExistence type="predicted"/>
<name>A0A8B6UUP5_9PSED</name>
<feature type="coiled-coil region" evidence="1">
    <location>
        <begin position="53"/>
        <end position="108"/>
    </location>
</feature>
<dbReference type="RefSeq" id="WP_208555388.1">
    <property type="nucleotide sequence ID" value="NZ_CP072011.1"/>
</dbReference>
<evidence type="ECO:0000313" key="2">
    <source>
        <dbReference type="EMBL" id="QTH15622.1"/>
    </source>
</evidence>
<organism evidence="2 3">
    <name type="scientific">Pseudomonas corrugata</name>
    <dbReference type="NCBI Taxonomy" id="47879"/>
    <lineage>
        <taxon>Bacteria</taxon>
        <taxon>Pseudomonadati</taxon>
        <taxon>Pseudomonadota</taxon>
        <taxon>Gammaproteobacteria</taxon>
        <taxon>Pseudomonadales</taxon>
        <taxon>Pseudomonadaceae</taxon>
        <taxon>Pseudomonas</taxon>
    </lineage>
</organism>
<gene>
    <name evidence="2" type="ORF">C4C32_06905</name>
</gene>
<reference evidence="2" key="2">
    <citation type="submission" date="2021-03" db="EMBL/GenBank/DDBJ databases">
        <authorList>
            <person name="Valentovich L.N."/>
            <person name="Akhremchuk A.E."/>
            <person name="Miamin V.E."/>
        </authorList>
    </citation>
    <scope>NUCLEOTIDE SEQUENCE</scope>
    <source>
        <strain evidence="2">3prime</strain>
    </source>
</reference>
<dbReference type="Proteomes" id="UP000663914">
    <property type="component" value="Chromosome"/>
</dbReference>
<dbReference type="AlphaFoldDB" id="A0A8B6UUP5"/>